<dbReference type="AlphaFoldDB" id="A0A2P5YM94"/>
<evidence type="ECO:0000256" key="1">
    <source>
        <dbReference type="ARBA" id="ARBA00004802"/>
    </source>
</evidence>
<dbReference type="Pfam" id="PF01645">
    <property type="entry name" value="Glu_synthase"/>
    <property type="match status" value="1"/>
</dbReference>
<comment type="pathway">
    <text evidence="2">Nitrogen metabolism.</text>
</comment>
<evidence type="ECO:0000259" key="4">
    <source>
        <dbReference type="Pfam" id="PF01493"/>
    </source>
</evidence>
<dbReference type="SUPFAM" id="SSF51395">
    <property type="entry name" value="FMN-linked oxidoreductases"/>
    <property type="match status" value="1"/>
</dbReference>
<evidence type="ECO:0000259" key="5">
    <source>
        <dbReference type="Pfam" id="PF01645"/>
    </source>
</evidence>
<dbReference type="PANTHER" id="PTHR43100">
    <property type="entry name" value="GLUTAMATE SYNTHASE [NADPH] SMALL CHAIN"/>
    <property type="match status" value="1"/>
</dbReference>
<evidence type="ECO:0000313" key="6">
    <source>
        <dbReference type="EMBL" id="PPS16668.1"/>
    </source>
</evidence>
<organism evidence="6 7">
    <name type="scientific">Gossypium barbadense</name>
    <name type="common">Sea Island cotton</name>
    <name type="synonym">Hibiscus barbadensis</name>
    <dbReference type="NCBI Taxonomy" id="3634"/>
    <lineage>
        <taxon>Eukaryota</taxon>
        <taxon>Viridiplantae</taxon>
        <taxon>Streptophyta</taxon>
        <taxon>Embryophyta</taxon>
        <taxon>Tracheophyta</taxon>
        <taxon>Spermatophyta</taxon>
        <taxon>Magnoliopsida</taxon>
        <taxon>eudicotyledons</taxon>
        <taxon>Gunneridae</taxon>
        <taxon>Pentapetalae</taxon>
        <taxon>rosids</taxon>
        <taxon>malvids</taxon>
        <taxon>Malvales</taxon>
        <taxon>Malvaceae</taxon>
        <taxon>Malvoideae</taxon>
        <taxon>Gossypium</taxon>
    </lineage>
</organism>
<evidence type="ECO:0000256" key="3">
    <source>
        <dbReference type="ARBA" id="ARBA00009716"/>
    </source>
</evidence>
<dbReference type="InterPro" id="IPR036485">
    <property type="entry name" value="Glu_synth_asu_C_sf"/>
</dbReference>
<dbReference type="Gene3D" id="2.160.20.60">
    <property type="entry name" value="Glutamate synthase, alpha subunit, C-terminal domain"/>
    <property type="match status" value="1"/>
</dbReference>
<feature type="domain" description="Glutamate synthase" evidence="5">
    <location>
        <begin position="45"/>
        <end position="188"/>
    </location>
</feature>
<dbReference type="Pfam" id="PF01493">
    <property type="entry name" value="GXGXG"/>
    <property type="match status" value="1"/>
</dbReference>
<dbReference type="SUPFAM" id="SSF69336">
    <property type="entry name" value="Alpha subunit of glutamate synthase, C-terminal domain"/>
    <property type="match status" value="1"/>
</dbReference>
<dbReference type="GO" id="GO:0006537">
    <property type="term" value="P:glutamate biosynthetic process"/>
    <property type="evidence" value="ECO:0007669"/>
    <property type="project" value="InterPro"/>
</dbReference>
<gene>
    <name evidence="6" type="ORF">GOBAR_AA03919</name>
</gene>
<proteinExistence type="inferred from homology"/>
<evidence type="ECO:0008006" key="8">
    <source>
        <dbReference type="Google" id="ProtNLM"/>
    </source>
</evidence>
<comment type="similarity">
    <text evidence="3">Belongs to the glutamate synthase family.</text>
</comment>
<dbReference type="Gene3D" id="3.20.20.70">
    <property type="entry name" value="Aldolase class I"/>
    <property type="match status" value="1"/>
</dbReference>
<evidence type="ECO:0000256" key="2">
    <source>
        <dbReference type="ARBA" id="ARBA00004909"/>
    </source>
</evidence>
<dbReference type="Proteomes" id="UP000239757">
    <property type="component" value="Unassembled WGS sequence"/>
</dbReference>
<name>A0A2P5YM94_GOSBA</name>
<dbReference type="CDD" id="cd02808">
    <property type="entry name" value="GltS_FMN"/>
    <property type="match status" value="1"/>
</dbReference>
<dbReference type="UniPathway" id="UPA00045"/>
<dbReference type="InterPro" id="IPR002489">
    <property type="entry name" value="Glu_synth_asu_C"/>
</dbReference>
<dbReference type="InterPro" id="IPR013785">
    <property type="entry name" value="Aldolase_TIM"/>
</dbReference>
<feature type="domain" description="Glutamate synthase alpha subunit C-terminal" evidence="4">
    <location>
        <begin position="270"/>
        <end position="417"/>
    </location>
</feature>
<dbReference type="EMBL" id="KZ663010">
    <property type="protein sequence ID" value="PPS16668.1"/>
    <property type="molecule type" value="Genomic_DNA"/>
</dbReference>
<dbReference type="FunFam" id="2.160.20.60:FF:000003">
    <property type="entry name" value="Ferredoxin-dependent glutamate synthase, chloroplastic"/>
    <property type="match status" value="1"/>
</dbReference>
<dbReference type="OrthoDB" id="4327079at2759"/>
<reference evidence="6 7" key="1">
    <citation type="submission" date="2015-01" db="EMBL/GenBank/DDBJ databases">
        <title>Genome of allotetraploid Gossypium barbadense reveals genomic plasticity and fiber elongation in cotton evolution.</title>
        <authorList>
            <person name="Chen X."/>
            <person name="Liu X."/>
            <person name="Zhao B."/>
            <person name="Zheng H."/>
            <person name="Hu Y."/>
            <person name="Lu G."/>
            <person name="Yang C."/>
            <person name="Chen J."/>
            <person name="Shan C."/>
            <person name="Zhang L."/>
            <person name="Zhou Y."/>
            <person name="Wang L."/>
            <person name="Guo W."/>
            <person name="Bai Y."/>
            <person name="Ruan J."/>
            <person name="Shangguan X."/>
            <person name="Mao Y."/>
            <person name="Jiang J."/>
            <person name="Zhu Y."/>
            <person name="Lei J."/>
            <person name="Kang H."/>
            <person name="Chen S."/>
            <person name="He X."/>
            <person name="Wang R."/>
            <person name="Wang Y."/>
            <person name="Chen J."/>
            <person name="Wang L."/>
            <person name="Yu S."/>
            <person name="Wang B."/>
            <person name="Wei J."/>
            <person name="Song S."/>
            <person name="Lu X."/>
            <person name="Gao Z."/>
            <person name="Gu W."/>
            <person name="Deng X."/>
            <person name="Ma D."/>
            <person name="Wang S."/>
            <person name="Liang W."/>
            <person name="Fang L."/>
            <person name="Cai C."/>
            <person name="Zhu X."/>
            <person name="Zhou B."/>
            <person name="Zhang Y."/>
            <person name="Chen Z."/>
            <person name="Xu S."/>
            <person name="Zhu R."/>
            <person name="Wang S."/>
            <person name="Zhang T."/>
            <person name="Zhao G."/>
        </authorList>
    </citation>
    <scope>NUCLEOTIDE SEQUENCE [LARGE SCALE GENOMIC DNA]</scope>
    <source>
        <strain evidence="7">cv. Xinhai21</strain>
        <tissue evidence="6">Leaf</tissue>
    </source>
</reference>
<evidence type="ECO:0000313" key="7">
    <source>
        <dbReference type="Proteomes" id="UP000239757"/>
    </source>
</evidence>
<dbReference type="PANTHER" id="PTHR43100:SF2">
    <property type="entry name" value="BNAA03G19380D PROTEIN"/>
    <property type="match status" value="1"/>
</dbReference>
<dbReference type="InterPro" id="IPR051394">
    <property type="entry name" value="Glutamate_Synthase"/>
</dbReference>
<dbReference type="GO" id="GO:0015930">
    <property type="term" value="F:glutamate synthase activity"/>
    <property type="evidence" value="ECO:0007669"/>
    <property type="project" value="InterPro"/>
</dbReference>
<comment type="pathway">
    <text evidence="1">Energy metabolism; nitrogen metabolism.</text>
</comment>
<dbReference type="InterPro" id="IPR002932">
    <property type="entry name" value="Glu_synthdom"/>
</dbReference>
<accession>A0A2P5YM94</accession>
<protein>
    <recommendedName>
        <fullName evidence="8">Glutamate synthase alpha subunit C-terminal domain-containing protein</fullName>
    </recommendedName>
</protein>
<sequence length="529" mass="56411">MNLKSFFTAKLTNSCTNGLSAFLSGGTSGASNSSCLPCKADICLGYSRDTVLDLIISGHDGGTGASPISSIKHAGGPWELGLTETHQTLIENGLRERVILRVDGGFRSGVDVLMAAAMGADEYGFGSLAMIATGCVMARICHTNNCPVGVASQREELRARFPGVPGDLVNFFLYVAEEVRGMLAQLGYEKLDDIIGRTDLLKPRDISLVKTQHLDLNYILSNVGLPKWSSTAIRTQEVHSNGSVLDAILLSDPEVSHAIENEKEVHKTIKIYNVDRAVCGRIAGVIAKRYGDTGFAGQINITFTGSAGQSFACFLTPGMNIRLIGEANDYVGKGMAGGELVVTPVENPGFCPEDATIVGNTCLYGATGGQIFVRGKAGERFAVRNSLAQAVVEGTGDHCCEYMTGGCVVVLGKSSRYEVSECGVSVNKEIVKIQRVTAPVGQMQLKSLIEAHVEKTGSAKGSMILLEWDKYLPLFWQLVPPSEEDTPEACAEYQSTASEKINQKGIVVGVVNECYLACGSSVRGAEELR</sequence>